<organism evidence="4 5">
    <name type="scientific">Pundamilia nyererei</name>
    <dbReference type="NCBI Taxonomy" id="303518"/>
    <lineage>
        <taxon>Eukaryota</taxon>
        <taxon>Metazoa</taxon>
        <taxon>Chordata</taxon>
        <taxon>Craniata</taxon>
        <taxon>Vertebrata</taxon>
        <taxon>Euteleostomi</taxon>
        <taxon>Actinopterygii</taxon>
        <taxon>Neopterygii</taxon>
        <taxon>Teleostei</taxon>
        <taxon>Neoteleostei</taxon>
        <taxon>Acanthomorphata</taxon>
        <taxon>Ovalentaria</taxon>
        <taxon>Cichlomorphae</taxon>
        <taxon>Cichliformes</taxon>
        <taxon>Cichlidae</taxon>
        <taxon>African cichlids</taxon>
        <taxon>Pseudocrenilabrinae</taxon>
        <taxon>Haplochromini</taxon>
        <taxon>Pundamilia</taxon>
    </lineage>
</organism>
<keyword evidence="2" id="KW-0472">Membrane</keyword>
<dbReference type="Proteomes" id="UP000695023">
    <property type="component" value="Unplaced"/>
</dbReference>
<proteinExistence type="predicted"/>
<evidence type="ECO:0000256" key="1">
    <source>
        <dbReference type="ARBA" id="ARBA00022801"/>
    </source>
</evidence>
<feature type="transmembrane region" description="Helical" evidence="2">
    <location>
        <begin position="6"/>
        <end position="33"/>
    </location>
</feature>
<evidence type="ECO:0000313" key="5">
    <source>
        <dbReference type="RefSeq" id="XP_005738335.1"/>
    </source>
</evidence>
<evidence type="ECO:0000313" key="4">
    <source>
        <dbReference type="Proteomes" id="UP000695023"/>
    </source>
</evidence>
<feature type="domain" description="BD-FAE-like" evidence="3">
    <location>
        <begin position="102"/>
        <end position="315"/>
    </location>
</feature>
<accession>A0A9Y3RKG9</accession>
<dbReference type="Gene3D" id="3.40.50.1820">
    <property type="entry name" value="alpha/beta hydrolase"/>
    <property type="match status" value="1"/>
</dbReference>
<protein>
    <submittedName>
        <fullName evidence="5">Probable isoprenylcysteine alpha-carbonyl methylesterase ICMEL2</fullName>
    </submittedName>
</protein>
<name>A0A9Y3RKG9_9CICH</name>
<keyword evidence="2" id="KW-0812">Transmembrane</keyword>
<sequence>MSDIKYYMSLFVTVGVMLVGLLYSICLACQWIYGWPDKPGYKKYIEALNPRRIYRLTLATLDLLKYLQYWKVYFQLKSWYNDERNLKYYEKGITFGRRGNKLDLYHPPNVRKLPSPAVVFVYGGAWGTGERSTYCLLGSRMAEELKATVICPDYCTYPKGNVLGMVQDITDCLIWAHQNGEKFNFDKDNIVLIGHSAGAHLCTLTTLFLVDTREELSIEPGKQQEVLLSIRGIIGLSGVYNIVDHYEHEQKRGVERVSPMHKAMNGVENLPYYSPTHLLKKLSQDKVNRLPPFALLHGTNDIMVPAESTIRFSELLTLRSVKMSLNVLHGVAHTETAVDLMVLNRRLYRPIYRYIKEEFRKFLGTC</sequence>
<dbReference type="InterPro" id="IPR050300">
    <property type="entry name" value="GDXG_lipolytic_enzyme"/>
</dbReference>
<dbReference type="InterPro" id="IPR029058">
    <property type="entry name" value="AB_hydrolase_fold"/>
</dbReference>
<dbReference type="SUPFAM" id="SSF53474">
    <property type="entry name" value="alpha/beta-Hydrolases"/>
    <property type="match status" value="1"/>
</dbReference>
<dbReference type="GeneID" id="102192414"/>
<gene>
    <name evidence="5" type="primary">LOC102192414</name>
</gene>
<evidence type="ECO:0000259" key="3">
    <source>
        <dbReference type="Pfam" id="PF20434"/>
    </source>
</evidence>
<dbReference type="PANTHER" id="PTHR48081">
    <property type="entry name" value="AB HYDROLASE SUPERFAMILY PROTEIN C4A8.06C"/>
    <property type="match status" value="1"/>
</dbReference>
<dbReference type="RefSeq" id="XP_005738335.1">
    <property type="nucleotide sequence ID" value="XM_005738278.1"/>
</dbReference>
<reference evidence="5" key="1">
    <citation type="submission" date="2025-08" db="UniProtKB">
        <authorList>
            <consortium name="RefSeq"/>
        </authorList>
    </citation>
    <scope>IDENTIFICATION</scope>
</reference>
<evidence type="ECO:0000256" key="2">
    <source>
        <dbReference type="SAM" id="Phobius"/>
    </source>
</evidence>
<keyword evidence="2" id="KW-1133">Transmembrane helix</keyword>
<dbReference type="AlphaFoldDB" id="A0A9Y3RKG9"/>
<keyword evidence="1" id="KW-0378">Hydrolase</keyword>
<dbReference type="InterPro" id="IPR049492">
    <property type="entry name" value="BD-FAE-like_dom"/>
</dbReference>
<dbReference type="PANTHER" id="PTHR48081:SF33">
    <property type="entry name" value="KYNURENINE FORMAMIDASE"/>
    <property type="match status" value="1"/>
</dbReference>
<dbReference type="GO" id="GO:0004061">
    <property type="term" value="F:arylformamidase activity"/>
    <property type="evidence" value="ECO:0007669"/>
    <property type="project" value="TreeGrafter"/>
</dbReference>
<dbReference type="Pfam" id="PF20434">
    <property type="entry name" value="BD-FAE"/>
    <property type="match status" value="1"/>
</dbReference>
<keyword evidence="4" id="KW-1185">Reference proteome</keyword>